<gene>
    <name evidence="6" type="ORF">EV668_4552</name>
</gene>
<dbReference type="InterPro" id="IPR050950">
    <property type="entry name" value="HTH-type_LysR_regulators"/>
</dbReference>
<dbReference type="PANTHER" id="PTHR30419:SF2">
    <property type="entry name" value="LYSR FAMILY TRANSCRIPTIONAL REGULATOR"/>
    <property type="match status" value="1"/>
</dbReference>
<evidence type="ECO:0000313" key="7">
    <source>
        <dbReference type="Proteomes" id="UP000295122"/>
    </source>
</evidence>
<evidence type="ECO:0000256" key="1">
    <source>
        <dbReference type="ARBA" id="ARBA00009437"/>
    </source>
</evidence>
<evidence type="ECO:0000259" key="5">
    <source>
        <dbReference type="PROSITE" id="PS50931"/>
    </source>
</evidence>
<dbReference type="InterPro" id="IPR036390">
    <property type="entry name" value="WH_DNA-bd_sf"/>
</dbReference>
<keyword evidence="4" id="KW-0804">Transcription</keyword>
<dbReference type="Proteomes" id="UP000295122">
    <property type="component" value="Unassembled WGS sequence"/>
</dbReference>
<accession>A0A4R7BJR1</accession>
<proteinExistence type="inferred from homology"/>
<dbReference type="GO" id="GO:0005829">
    <property type="term" value="C:cytosol"/>
    <property type="evidence" value="ECO:0007669"/>
    <property type="project" value="TreeGrafter"/>
</dbReference>
<protein>
    <submittedName>
        <fullName evidence="6">DNA-binding transcriptional LysR family regulator</fullName>
    </submittedName>
</protein>
<keyword evidence="7" id="KW-1185">Reference proteome</keyword>
<dbReference type="Pfam" id="PF00126">
    <property type="entry name" value="HTH_1"/>
    <property type="match status" value="1"/>
</dbReference>
<sequence>MHFDLVDLSLFRHVVEAGSITRGAERAHLALAAASTRIRSMEDGIGAKLLIRSRLGVTPTAAGRTLLTHARTMLGQAEKLREDLGAFAGGLAGEIKILSNTNALTGFLPDVLGTFLTRHPNISVDLEERLSDEIVGLVAEGVAEIGVVAGTVETAGLETYPFRSDRFVVVVASGHSLAARRSVAFSEVMGMDFVGLDRASALQRFLAVKAARAGRPLRLRVQLRSFDAVCRMVEAGVGIGIVPETTARLAQKSSDIRVVTLTDSWAVRDLTICLRSYRDLAPTSRLLVDLLRMQAVPAPAPALRGQAAG</sequence>
<dbReference type="PROSITE" id="PS50931">
    <property type="entry name" value="HTH_LYSR"/>
    <property type="match status" value="1"/>
</dbReference>
<feature type="domain" description="HTH lysR-type" evidence="5">
    <location>
        <begin position="3"/>
        <end position="60"/>
    </location>
</feature>
<dbReference type="AlphaFoldDB" id="A0A4R7BJR1"/>
<dbReference type="SUPFAM" id="SSF46785">
    <property type="entry name" value="Winged helix' DNA-binding domain"/>
    <property type="match status" value="1"/>
</dbReference>
<dbReference type="OrthoDB" id="9785974at2"/>
<comment type="caution">
    <text evidence="6">The sequence shown here is derived from an EMBL/GenBank/DDBJ whole genome shotgun (WGS) entry which is preliminary data.</text>
</comment>
<organism evidence="6 7">
    <name type="scientific">Enterovirga rhinocerotis</name>
    <dbReference type="NCBI Taxonomy" id="1339210"/>
    <lineage>
        <taxon>Bacteria</taxon>
        <taxon>Pseudomonadati</taxon>
        <taxon>Pseudomonadota</taxon>
        <taxon>Alphaproteobacteria</taxon>
        <taxon>Hyphomicrobiales</taxon>
        <taxon>Methylobacteriaceae</taxon>
        <taxon>Enterovirga</taxon>
    </lineage>
</organism>
<evidence type="ECO:0000256" key="4">
    <source>
        <dbReference type="ARBA" id="ARBA00023163"/>
    </source>
</evidence>
<comment type="similarity">
    <text evidence="1">Belongs to the LysR transcriptional regulatory family.</text>
</comment>
<evidence type="ECO:0000256" key="3">
    <source>
        <dbReference type="ARBA" id="ARBA00023125"/>
    </source>
</evidence>
<dbReference type="CDD" id="cd08421">
    <property type="entry name" value="PBP2_LTTR_like_1"/>
    <property type="match status" value="1"/>
</dbReference>
<dbReference type="Gene3D" id="3.40.190.290">
    <property type="match status" value="1"/>
</dbReference>
<keyword evidence="3 6" id="KW-0238">DNA-binding</keyword>
<dbReference type="InterPro" id="IPR005119">
    <property type="entry name" value="LysR_subst-bd"/>
</dbReference>
<dbReference type="SUPFAM" id="SSF53850">
    <property type="entry name" value="Periplasmic binding protein-like II"/>
    <property type="match status" value="1"/>
</dbReference>
<dbReference type="GO" id="GO:0003677">
    <property type="term" value="F:DNA binding"/>
    <property type="evidence" value="ECO:0007669"/>
    <property type="project" value="UniProtKB-KW"/>
</dbReference>
<dbReference type="InterPro" id="IPR000847">
    <property type="entry name" value="LysR_HTH_N"/>
</dbReference>
<dbReference type="Gene3D" id="1.10.10.10">
    <property type="entry name" value="Winged helix-like DNA-binding domain superfamily/Winged helix DNA-binding domain"/>
    <property type="match status" value="1"/>
</dbReference>
<keyword evidence="2" id="KW-0805">Transcription regulation</keyword>
<dbReference type="EMBL" id="SNZR01000017">
    <property type="protein sequence ID" value="TDR85431.1"/>
    <property type="molecule type" value="Genomic_DNA"/>
</dbReference>
<dbReference type="GO" id="GO:0003700">
    <property type="term" value="F:DNA-binding transcription factor activity"/>
    <property type="evidence" value="ECO:0007669"/>
    <property type="project" value="InterPro"/>
</dbReference>
<dbReference type="InterPro" id="IPR036388">
    <property type="entry name" value="WH-like_DNA-bd_sf"/>
</dbReference>
<reference evidence="6 7" key="1">
    <citation type="submission" date="2019-03" db="EMBL/GenBank/DDBJ databases">
        <title>Genomic Encyclopedia of Type Strains, Phase IV (KMG-IV): sequencing the most valuable type-strain genomes for metagenomic binning, comparative biology and taxonomic classification.</title>
        <authorList>
            <person name="Goeker M."/>
        </authorList>
    </citation>
    <scope>NUCLEOTIDE SEQUENCE [LARGE SCALE GENOMIC DNA]</scope>
    <source>
        <strain evidence="6 7">DSM 25903</strain>
    </source>
</reference>
<evidence type="ECO:0000313" key="6">
    <source>
        <dbReference type="EMBL" id="TDR85431.1"/>
    </source>
</evidence>
<dbReference type="PANTHER" id="PTHR30419">
    <property type="entry name" value="HTH-TYPE TRANSCRIPTIONAL REGULATOR YBHD"/>
    <property type="match status" value="1"/>
</dbReference>
<name>A0A4R7BJR1_9HYPH</name>
<dbReference type="Pfam" id="PF03466">
    <property type="entry name" value="LysR_substrate"/>
    <property type="match status" value="1"/>
</dbReference>
<dbReference type="RefSeq" id="WP_133774425.1">
    <property type="nucleotide sequence ID" value="NZ_SNZR01000017.1"/>
</dbReference>
<evidence type="ECO:0000256" key="2">
    <source>
        <dbReference type="ARBA" id="ARBA00023015"/>
    </source>
</evidence>